<dbReference type="GO" id="GO:0007601">
    <property type="term" value="P:visual perception"/>
    <property type="evidence" value="ECO:0007669"/>
    <property type="project" value="Ensembl"/>
</dbReference>
<evidence type="ECO:0000256" key="6">
    <source>
        <dbReference type="ARBA" id="ARBA00022989"/>
    </source>
</evidence>
<feature type="transmembrane region" description="Helical" evidence="8">
    <location>
        <begin position="100"/>
        <end position="120"/>
    </location>
</feature>
<evidence type="ECO:0000313" key="11">
    <source>
        <dbReference type="Proteomes" id="UP000694392"/>
    </source>
</evidence>
<feature type="transmembrane region" description="Helical" evidence="8">
    <location>
        <begin position="409"/>
        <end position="434"/>
    </location>
</feature>
<keyword evidence="11" id="KW-1185">Reference proteome</keyword>
<gene>
    <name evidence="10" type="primary">SLC38A8</name>
</gene>
<dbReference type="AlphaFoldDB" id="A0A8D0HWM1"/>
<keyword evidence="4 8" id="KW-0812">Transmembrane</keyword>
<accession>A0A8D0HWM1</accession>
<proteinExistence type="inferred from homology"/>
<dbReference type="GO" id="GO:0015179">
    <property type="term" value="F:L-amino acid transmembrane transporter activity"/>
    <property type="evidence" value="ECO:0007669"/>
    <property type="project" value="TreeGrafter"/>
</dbReference>
<feature type="transmembrane region" description="Helical" evidence="8">
    <location>
        <begin position="347"/>
        <end position="367"/>
    </location>
</feature>
<dbReference type="PANTHER" id="PTHR22950:SF226">
    <property type="entry name" value="SODIUM-COUPLED NEUTRAL AMINO ACID TRANSPORTER 8-RELATED"/>
    <property type="match status" value="1"/>
</dbReference>
<dbReference type="GO" id="GO:0016020">
    <property type="term" value="C:membrane"/>
    <property type="evidence" value="ECO:0007669"/>
    <property type="project" value="UniProtKB-SubCell"/>
</dbReference>
<reference evidence="10" key="2">
    <citation type="submission" date="2025-09" db="UniProtKB">
        <authorList>
            <consortium name="Ensembl"/>
        </authorList>
    </citation>
    <scope>IDENTIFICATION</scope>
</reference>
<comment type="similarity">
    <text evidence="2">Belongs to the amino acid/polyamine transporter 2 family.</text>
</comment>
<keyword evidence="6 8" id="KW-1133">Transmembrane helix</keyword>
<dbReference type="GO" id="GO:0021554">
    <property type="term" value="P:optic nerve development"/>
    <property type="evidence" value="ECO:0007669"/>
    <property type="project" value="Ensembl"/>
</dbReference>
<dbReference type="GO" id="GO:0031175">
    <property type="term" value="P:neuron projection development"/>
    <property type="evidence" value="ECO:0007669"/>
    <property type="project" value="Ensembl"/>
</dbReference>
<evidence type="ECO:0000256" key="1">
    <source>
        <dbReference type="ARBA" id="ARBA00004141"/>
    </source>
</evidence>
<dbReference type="InterPro" id="IPR013057">
    <property type="entry name" value="AA_transpt_TM"/>
</dbReference>
<keyword evidence="3" id="KW-0813">Transport</keyword>
<evidence type="ECO:0000256" key="5">
    <source>
        <dbReference type="ARBA" id="ARBA00022970"/>
    </source>
</evidence>
<feature type="transmembrane region" description="Helical" evidence="8">
    <location>
        <begin position="299"/>
        <end position="326"/>
    </location>
</feature>
<keyword evidence="7 8" id="KW-0472">Membrane</keyword>
<organism evidence="10 11">
    <name type="scientific">Sphenodon punctatus</name>
    <name type="common">Tuatara</name>
    <name type="synonym">Hatteria punctata</name>
    <dbReference type="NCBI Taxonomy" id="8508"/>
    <lineage>
        <taxon>Eukaryota</taxon>
        <taxon>Metazoa</taxon>
        <taxon>Chordata</taxon>
        <taxon>Craniata</taxon>
        <taxon>Vertebrata</taxon>
        <taxon>Euteleostomi</taxon>
        <taxon>Lepidosauria</taxon>
        <taxon>Sphenodontia</taxon>
        <taxon>Sphenodontidae</taxon>
        <taxon>Sphenodon</taxon>
    </lineage>
</organism>
<feature type="transmembrane region" description="Helical" evidence="8">
    <location>
        <begin position="55"/>
        <end position="79"/>
    </location>
</feature>
<evidence type="ECO:0000256" key="4">
    <source>
        <dbReference type="ARBA" id="ARBA00022692"/>
    </source>
</evidence>
<feature type="transmembrane region" description="Helical" evidence="8">
    <location>
        <begin position="256"/>
        <end position="279"/>
    </location>
</feature>
<dbReference type="FunFam" id="1.20.1740.10:FF:000038">
    <property type="entry name" value="Putative sodium-coupled neutral amino acid transporter 7"/>
    <property type="match status" value="1"/>
</dbReference>
<dbReference type="PANTHER" id="PTHR22950">
    <property type="entry name" value="AMINO ACID TRANSPORTER"/>
    <property type="match status" value="1"/>
</dbReference>
<dbReference type="Proteomes" id="UP000694392">
    <property type="component" value="Unplaced"/>
</dbReference>
<keyword evidence="5" id="KW-0029">Amino-acid transport</keyword>
<dbReference type="GO" id="GO:0003406">
    <property type="term" value="P:retinal pigment epithelium development"/>
    <property type="evidence" value="ECO:0007669"/>
    <property type="project" value="Ensembl"/>
</dbReference>
<evidence type="ECO:0000256" key="2">
    <source>
        <dbReference type="ARBA" id="ARBA00008066"/>
    </source>
</evidence>
<dbReference type="GO" id="GO:0009615">
    <property type="term" value="P:response to virus"/>
    <property type="evidence" value="ECO:0007669"/>
    <property type="project" value="Ensembl"/>
</dbReference>
<sequence length="440" mass="48329">MEELARESISFLAKPSLESGSPRLSSAGAVFIMLKSALGAGLLNFPWAFNKAGGISPAVLVELASLIFLISGLVILGYASSISTQTTYQGVVREICGSAVGKLCEICFILNLFMISVAFLRVVGDQLEKLCDSFYLNETLSGGSPPQHWYTDHRFTLSALCVLIIFPLSIPKEIGFQKYTSILGTLAACYLTVAIILKYHLRTDHGIRREHHYSSRVTSWASMFSVIPTICFGFQCHEACVAIYSSMHNKRLSNWIVVSVLSMVFCLLIYSLTGLYGYLTFGAEVAADVLMSYPGNDVVIAIARLLFGISIITIYPIVLLLGRSVLQDVCLSSKHSFILITEPYERWTRITLTSMWIVATLIISLFVPDISEVVSIIGGISAFFIFIFPGLCLVCAMETEPIKPRTKSCLITWGVISVLCGAFIFGQSTTIAVMELLYKL</sequence>
<feature type="transmembrane region" description="Helical" evidence="8">
    <location>
        <begin position="182"/>
        <end position="201"/>
    </location>
</feature>
<reference evidence="10" key="1">
    <citation type="submission" date="2025-08" db="UniProtKB">
        <authorList>
            <consortium name="Ensembl"/>
        </authorList>
    </citation>
    <scope>IDENTIFICATION</scope>
</reference>
<evidence type="ECO:0000313" key="10">
    <source>
        <dbReference type="Ensembl" id="ENSSPUP00000025074.1"/>
    </source>
</evidence>
<protein>
    <submittedName>
        <fullName evidence="10">Solute carrier family 38 member 8</fullName>
    </submittedName>
</protein>
<dbReference type="Ensembl" id="ENSSPUT00000026761.1">
    <property type="protein sequence ID" value="ENSSPUP00000025074.1"/>
    <property type="gene ID" value="ENSSPUG00000019213.1"/>
</dbReference>
<evidence type="ECO:0000256" key="7">
    <source>
        <dbReference type="ARBA" id="ARBA00023136"/>
    </source>
</evidence>
<evidence type="ECO:0000256" key="3">
    <source>
        <dbReference type="ARBA" id="ARBA00022448"/>
    </source>
</evidence>
<feature type="transmembrane region" description="Helical" evidence="8">
    <location>
        <begin position="373"/>
        <end position="397"/>
    </location>
</feature>
<feature type="transmembrane region" description="Helical" evidence="8">
    <location>
        <begin position="24"/>
        <end position="49"/>
    </location>
</feature>
<feature type="domain" description="Amino acid transporter transmembrane" evidence="9">
    <location>
        <begin position="28"/>
        <end position="426"/>
    </location>
</feature>
<dbReference type="GO" id="GO:0019079">
    <property type="term" value="P:viral genome replication"/>
    <property type="evidence" value="ECO:0007669"/>
    <property type="project" value="Ensembl"/>
</dbReference>
<dbReference type="GeneTree" id="ENSGT00940000157764"/>
<dbReference type="OMA" id="QDFWKRS"/>
<dbReference type="Pfam" id="PF01490">
    <property type="entry name" value="Aa_trans"/>
    <property type="match status" value="1"/>
</dbReference>
<evidence type="ECO:0000256" key="8">
    <source>
        <dbReference type="SAM" id="Phobius"/>
    </source>
</evidence>
<comment type="subcellular location">
    <subcellularLocation>
        <location evidence="1">Membrane</location>
        <topology evidence="1">Multi-pass membrane protein</topology>
    </subcellularLocation>
</comment>
<dbReference type="GO" id="GO:0006531">
    <property type="term" value="P:aspartate metabolic process"/>
    <property type="evidence" value="ECO:0007669"/>
    <property type="project" value="Ensembl"/>
</dbReference>
<evidence type="ECO:0000259" key="9">
    <source>
        <dbReference type="Pfam" id="PF01490"/>
    </source>
</evidence>
<name>A0A8D0HWM1_SPHPU</name>